<evidence type="ECO:0000256" key="4">
    <source>
        <dbReference type="ARBA" id="ARBA00022679"/>
    </source>
</evidence>
<dbReference type="SMART" id="SM00504">
    <property type="entry name" value="Ubox"/>
    <property type="match status" value="1"/>
</dbReference>
<evidence type="ECO:0000313" key="10">
    <source>
        <dbReference type="Proteomes" id="UP000822688"/>
    </source>
</evidence>
<feature type="region of interest" description="Disordered" evidence="7">
    <location>
        <begin position="246"/>
        <end position="267"/>
    </location>
</feature>
<dbReference type="InterPro" id="IPR013083">
    <property type="entry name" value="Znf_RING/FYVE/PHD"/>
</dbReference>
<dbReference type="Pfam" id="PF04564">
    <property type="entry name" value="U-box"/>
    <property type="match status" value="1"/>
</dbReference>
<dbReference type="Proteomes" id="UP000822688">
    <property type="component" value="Chromosome 3"/>
</dbReference>
<dbReference type="AlphaFoldDB" id="A0A8T0IGP6"/>
<dbReference type="PANTHER" id="PTHR23315:SF111">
    <property type="entry name" value="U-BOX DOMAIN-CONTAINING PROTEIN 14"/>
    <property type="match status" value="1"/>
</dbReference>
<reference evidence="9" key="1">
    <citation type="submission" date="2020-06" db="EMBL/GenBank/DDBJ databases">
        <title>WGS assembly of Ceratodon purpureus strain R40.</title>
        <authorList>
            <person name="Carey S.B."/>
            <person name="Jenkins J."/>
            <person name="Shu S."/>
            <person name="Lovell J.T."/>
            <person name="Sreedasyam A."/>
            <person name="Maumus F."/>
            <person name="Tiley G.P."/>
            <person name="Fernandez-Pozo N."/>
            <person name="Barry K."/>
            <person name="Chen C."/>
            <person name="Wang M."/>
            <person name="Lipzen A."/>
            <person name="Daum C."/>
            <person name="Saski C.A."/>
            <person name="Payton A.C."/>
            <person name="Mcbreen J.C."/>
            <person name="Conrad R.E."/>
            <person name="Kollar L.M."/>
            <person name="Olsson S."/>
            <person name="Huttunen S."/>
            <person name="Landis J.B."/>
            <person name="Wickett N.J."/>
            <person name="Johnson M.G."/>
            <person name="Rensing S.A."/>
            <person name="Grimwood J."/>
            <person name="Schmutz J."/>
            <person name="Mcdaniel S.F."/>
        </authorList>
    </citation>
    <scope>NUCLEOTIDE SEQUENCE</scope>
    <source>
        <strain evidence="9">R40</strain>
    </source>
</reference>
<feature type="repeat" description="ARM" evidence="6">
    <location>
        <begin position="649"/>
        <end position="695"/>
    </location>
</feature>
<keyword evidence="4" id="KW-0808">Transferase</keyword>
<feature type="region of interest" description="Disordered" evidence="7">
    <location>
        <begin position="321"/>
        <end position="392"/>
    </location>
</feature>
<dbReference type="GO" id="GO:0016567">
    <property type="term" value="P:protein ubiquitination"/>
    <property type="evidence" value="ECO:0007669"/>
    <property type="project" value="InterPro"/>
</dbReference>
<dbReference type="PANTHER" id="PTHR23315">
    <property type="entry name" value="U BOX DOMAIN-CONTAINING"/>
    <property type="match status" value="1"/>
</dbReference>
<dbReference type="CDD" id="cd16664">
    <property type="entry name" value="RING-Ubox_PUB"/>
    <property type="match status" value="1"/>
</dbReference>
<proteinExistence type="predicted"/>
<feature type="repeat" description="ARM" evidence="6">
    <location>
        <begin position="607"/>
        <end position="649"/>
    </location>
</feature>
<organism evidence="9 10">
    <name type="scientific">Ceratodon purpureus</name>
    <name type="common">Fire moss</name>
    <name type="synonym">Dicranum purpureum</name>
    <dbReference type="NCBI Taxonomy" id="3225"/>
    <lineage>
        <taxon>Eukaryota</taxon>
        <taxon>Viridiplantae</taxon>
        <taxon>Streptophyta</taxon>
        <taxon>Embryophyta</taxon>
        <taxon>Bryophyta</taxon>
        <taxon>Bryophytina</taxon>
        <taxon>Bryopsida</taxon>
        <taxon>Dicranidae</taxon>
        <taxon>Pseudoditrichales</taxon>
        <taxon>Ditrichaceae</taxon>
        <taxon>Ceratodon</taxon>
    </lineage>
</organism>
<dbReference type="EMBL" id="CM026423">
    <property type="protein sequence ID" value="KAG0582056.1"/>
    <property type="molecule type" value="Genomic_DNA"/>
</dbReference>
<feature type="domain" description="U-box" evidence="8">
    <location>
        <begin position="416"/>
        <end position="490"/>
    </location>
</feature>
<dbReference type="GO" id="GO:0061630">
    <property type="term" value="F:ubiquitin protein ligase activity"/>
    <property type="evidence" value="ECO:0007669"/>
    <property type="project" value="UniProtKB-EC"/>
</dbReference>
<evidence type="ECO:0000259" key="8">
    <source>
        <dbReference type="PROSITE" id="PS51698"/>
    </source>
</evidence>
<evidence type="ECO:0000256" key="1">
    <source>
        <dbReference type="ARBA" id="ARBA00000900"/>
    </source>
</evidence>
<dbReference type="SMART" id="SM00185">
    <property type="entry name" value="ARM"/>
    <property type="match status" value="5"/>
</dbReference>
<name>A0A8T0IGP6_CERPU</name>
<dbReference type="PROSITE" id="PS50176">
    <property type="entry name" value="ARM_REPEAT"/>
    <property type="match status" value="2"/>
</dbReference>
<dbReference type="EC" id="2.3.2.27" evidence="3"/>
<accession>A0A8T0IGP6</accession>
<dbReference type="InterPro" id="IPR003613">
    <property type="entry name" value="Ubox_domain"/>
</dbReference>
<comment type="catalytic activity">
    <reaction evidence="1">
        <text>S-ubiquitinyl-[E2 ubiquitin-conjugating enzyme]-L-cysteine + [acceptor protein]-L-lysine = [E2 ubiquitin-conjugating enzyme]-L-cysteine + N(6)-ubiquitinyl-[acceptor protein]-L-lysine.</text>
        <dbReference type="EC" id="2.3.2.27"/>
    </reaction>
</comment>
<sequence>MSKKGEVGGGGGGMPASGEDQPDLRLETQQEILNLITWAAWLTKTVPCCKRTFDDLLERLVQTGPFFASLATEDQDFLVREVGTYLEGVAASLRPVLELIDLCQEPSLQLHLLLQQEEILKQAALLGGKVGSKIEDLINELQRKGVEIEHKALKRAVNAAYQLQHVLYAIDDSDKVAYARISPLVQKRQPNTNSNASASEVSYINGEPVESLPDMLAKRAGGGSTANHRYIKDNSELKNICEKVSKGDLDSSDEEVSEEKSKVKAPRKSRTSIAGVWTRPQPLLLDSVISSPRVLWEVDTPTEYSDESFDHFRFDIERSFTESASTGSKGSKGKLDMELYSDTGSSKGHDPPPPEIQDVTNESSEALPYSRSTRRISFLPGQEGGERRESYLEGVQSPVRKCRRQSRRSYLAAGEDAPWEYLCPITRELMVDPVTLSTGQTYDRAQIAKWINSGHYTCPVTGLQITNTDLLPNYALRHAIGRWADGHNIKLPDPVSVPIQAEKKVTPTQRLLEWGQCLPNPTAPVTMAVNRLYRGNSQEQEAALKEICDFAKDGGEEGRCNVAEVGAIPALIYQIQNGTLLARELAAKCLRFLCRSTNVMITQAASSGIPFLVTLLHQGTSDASEAAAGALVNLSAKNEVNKLCIAAAGAIPWLIRMLDGKAMFSSFTTQEIAAAAICNLAVNEQNRTEISKEGAIPKLIQVVNDCPTPEAGEYACHALGSLSSDNFENSRLMIEAGAAAVLVAMAGPGTPWTQEAAARAIRNISFNKSLRPALVEAGAIQQLNALLEYSTPRAGDAAAAALWNLVPGGPKYLKDNLMNDEQKQQQQENEQNKTYEGLGKEKVKEGEA</sequence>
<feature type="region of interest" description="Disordered" evidence="7">
    <location>
        <begin position="819"/>
        <end position="848"/>
    </location>
</feature>
<dbReference type="SUPFAM" id="SSF48371">
    <property type="entry name" value="ARM repeat"/>
    <property type="match status" value="1"/>
</dbReference>
<keyword evidence="10" id="KW-1185">Reference proteome</keyword>
<dbReference type="InterPro" id="IPR016024">
    <property type="entry name" value="ARM-type_fold"/>
</dbReference>
<protein>
    <recommendedName>
        <fullName evidence="3">RING-type E3 ubiquitin transferase</fullName>
        <ecNumber evidence="3">2.3.2.27</ecNumber>
    </recommendedName>
</protein>
<feature type="region of interest" description="Disordered" evidence="7">
    <location>
        <begin position="1"/>
        <end position="21"/>
    </location>
</feature>
<evidence type="ECO:0000256" key="7">
    <source>
        <dbReference type="SAM" id="MobiDB-lite"/>
    </source>
</evidence>
<dbReference type="PROSITE" id="PS51698">
    <property type="entry name" value="U_BOX"/>
    <property type="match status" value="1"/>
</dbReference>
<gene>
    <name evidence="9" type="ORF">KC19_3G030500</name>
</gene>
<comment type="pathway">
    <text evidence="2">Protein modification; protein ubiquitination.</text>
</comment>
<evidence type="ECO:0000256" key="5">
    <source>
        <dbReference type="ARBA" id="ARBA00022786"/>
    </source>
</evidence>
<evidence type="ECO:0000256" key="6">
    <source>
        <dbReference type="PROSITE-ProRule" id="PRU00259"/>
    </source>
</evidence>
<dbReference type="InterPro" id="IPR045210">
    <property type="entry name" value="RING-Ubox_PUB"/>
</dbReference>
<feature type="compositionally biased region" description="Basic and acidic residues" evidence="7">
    <location>
        <begin position="830"/>
        <end position="848"/>
    </location>
</feature>
<dbReference type="Gene3D" id="3.30.40.10">
    <property type="entry name" value="Zinc/RING finger domain, C3HC4 (zinc finger)"/>
    <property type="match status" value="1"/>
</dbReference>
<keyword evidence="5" id="KW-0833">Ubl conjugation pathway</keyword>
<evidence type="ECO:0000256" key="3">
    <source>
        <dbReference type="ARBA" id="ARBA00012483"/>
    </source>
</evidence>
<dbReference type="InterPro" id="IPR000225">
    <property type="entry name" value="Armadillo"/>
</dbReference>
<evidence type="ECO:0000256" key="2">
    <source>
        <dbReference type="ARBA" id="ARBA00004906"/>
    </source>
</evidence>
<dbReference type="SUPFAM" id="SSF57850">
    <property type="entry name" value="RING/U-box"/>
    <property type="match status" value="1"/>
</dbReference>
<evidence type="ECO:0000313" key="9">
    <source>
        <dbReference type="EMBL" id="KAG0582056.1"/>
    </source>
</evidence>
<dbReference type="Gene3D" id="1.25.10.10">
    <property type="entry name" value="Leucine-rich Repeat Variant"/>
    <property type="match status" value="2"/>
</dbReference>
<dbReference type="InterPro" id="IPR011989">
    <property type="entry name" value="ARM-like"/>
</dbReference>
<dbReference type="FunFam" id="3.30.40.10:FF:000442">
    <property type="entry name" value="RING-type E3 ubiquitin transferase"/>
    <property type="match status" value="1"/>
</dbReference>
<comment type="caution">
    <text evidence="9">The sequence shown here is derived from an EMBL/GenBank/DDBJ whole genome shotgun (WGS) entry which is preliminary data.</text>
</comment>